<dbReference type="GO" id="GO:0016887">
    <property type="term" value="F:ATP hydrolysis activity"/>
    <property type="evidence" value="ECO:0007669"/>
    <property type="project" value="InterPro"/>
</dbReference>
<keyword evidence="4 9" id="KW-0812">Transmembrane</keyword>
<keyword evidence="12" id="KW-1185">Reference proteome</keyword>
<dbReference type="InterPro" id="IPR003439">
    <property type="entry name" value="ABC_transporter-like_ATP-bd"/>
</dbReference>
<dbReference type="Pfam" id="PF19055">
    <property type="entry name" value="ABC2_membrane_7"/>
    <property type="match status" value="1"/>
</dbReference>
<comment type="subcellular location">
    <subcellularLocation>
        <location evidence="1">Membrane</location>
        <topology evidence="1">Multi-pass membrane protein</topology>
    </subcellularLocation>
</comment>
<dbReference type="GO" id="GO:0005524">
    <property type="term" value="F:ATP binding"/>
    <property type="evidence" value="ECO:0007669"/>
    <property type="project" value="UniProtKB-KW"/>
</dbReference>
<comment type="caution">
    <text evidence="11">The sequence shown here is derived from an EMBL/GenBank/DDBJ whole genome shotgun (WGS) entry which is preliminary data.</text>
</comment>
<keyword evidence="8 9" id="KW-0472">Membrane</keyword>
<feature type="transmembrane region" description="Helical" evidence="9">
    <location>
        <begin position="480"/>
        <end position="500"/>
    </location>
</feature>
<name>A0AAV7JN82_9METZ</name>
<dbReference type="SMART" id="SM00382">
    <property type="entry name" value="AAA"/>
    <property type="match status" value="1"/>
</dbReference>
<dbReference type="EMBL" id="JAKMXF010000311">
    <property type="protein sequence ID" value="KAI6650413.1"/>
    <property type="molecule type" value="Genomic_DNA"/>
</dbReference>
<reference evidence="11 12" key="1">
    <citation type="journal article" date="2023" name="BMC Biol.">
        <title>The compact genome of the sponge Oopsacas minuta (Hexactinellida) is lacking key metazoan core genes.</title>
        <authorList>
            <person name="Santini S."/>
            <person name="Schenkelaars Q."/>
            <person name="Jourda C."/>
            <person name="Duchesne M."/>
            <person name="Belahbib H."/>
            <person name="Rocher C."/>
            <person name="Selva M."/>
            <person name="Riesgo A."/>
            <person name="Vervoort M."/>
            <person name="Leys S.P."/>
            <person name="Kodjabachian L."/>
            <person name="Le Bivic A."/>
            <person name="Borchiellini C."/>
            <person name="Claverie J.M."/>
            <person name="Renard E."/>
        </authorList>
    </citation>
    <scope>NUCLEOTIDE SEQUENCE [LARGE SCALE GENOMIC DNA]</scope>
    <source>
        <strain evidence="11">SPO-2</strain>
    </source>
</reference>
<keyword evidence="5" id="KW-0547">Nucleotide-binding</keyword>
<dbReference type="AlphaFoldDB" id="A0AAV7JN82"/>
<dbReference type="InterPro" id="IPR003593">
    <property type="entry name" value="AAA+_ATPase"/>
</dbReference>
<dbReference type="InterPro" id="IPR043926">
    <property type="entry name" value="ABCG_dom"/>
</dbReference>
<dbReference type="Proteomes" id="UP001165289">
    <property type="component" value="Unassembled WGS sequence"/>
</dbReference>
<feature type="domain" description="ABC transporter" evidence="10">
    <location>
        <begin position="28"/>
        <end position="273"/>
    </location>
</feature>
<dbReference type="InterPro" id="IPR027417">
    <property type="entry name" value="P-loop_NTPase"/>
</dbReference>
<keyword evidence="3" id="KW-0813">Transport</keyword>
<evidence type="ECO:0000256" key="5">
    <source>
        <dbReference type="ARBA" id="ARBA00022741"/>
    </source>
</evidence>
<evidence type="ECO:0000256" key="4">
    <source>
        <dbReference type="ARBA" id="ARBA00022692"/>
    </source>
</evidence>
<accession>A0AAV7JN82</accession>
<dbReference type="GO" id="GO:0016324">
    <property type="term" value="C:apical plasma membrane"/>
    <property type="evidence" value="ECO:0007669"/>
    <property type="project" value="UniProtKB-ARBA"/>
</dbReference>
<dbReference type="PANTHER" id="PTHR48041">
    <property type="entry name" value="ABC TRANSPORTER G FAMILY MEMBER 28"/>
    <property type="match status" value="1"/>
</dbReference>
<evidence type="ECO:0000256" key="3">
    <source>
        <dbReference type="ARBA" id="ARBA00022448"/>
    </source>
</evidence>
<keyword evidence="6 11" id="KW-0067">ATP-binding</keyword>
<dbReference type="Gene3D" id="3.40.50.300">
    <property type="entry name" value="P-loop containing nucleotide triphosphate hydrolases"/>
    <property type="match status" value="1"/>
</dbReference>
<dbReference type="InterPro" id="IPR050352">
    <property type="entry name" value="ABCG_transporters"/>
</dbReference>
<keyword evidence="7 9" id="KW-1133">Transmembrane helix</keyword>
<dbReference type="SUPFAM" id="SSF52540">
    <property type="entry name" value="P-loop containing nucleoside triphosphate hydrolases"/>
    <property type="match status" value="1"/>
</dbReference>
<evidence type="ECO:0000259" key="10">
    <source>
        <dbReference type="PROSITE" id="PS50893"/>
    </source>
</evidence>
<evidence type="ECO:0000256" key="6">
    <source>
        <dbReference type="ARBA" id="ARBA00022840"/>
    </source>
</evidence>
<dbReference type="Pfam" id="PF01061">
    <property type="entry name" value="ABC2_membrane"/>
    <property type="match status" value="1"/>
</dbReference>
<organism evidence="11 12">
    <name type="scientific">Oopsacas minuta</name>
    <dbReference type="NCBI Taxonomy" id="111878"/>
    <lineage>
        <taxon>Eukaryota</taxon>
        <taxon>Metazoa</taxon>
        <taxon>Porifera</taxon>
        <taxon>Hexactinellida</taxon>
        <taxon>Hexasterophora</taxon>
        <taxon>Lyssacinosida</taxon>
        <taxon>Leucopsacidae</taxon>
        <taxon>Oopsacas</taxon>
    </lineage>
</organism>
<evidence type="ECO:0000256" key="2">
    <source>
        <dbReference type="ARBA" id="ARBA00005814"/>
    </source>
</evidence>
<evidence type="ECO:0000256" key="8">
    <source>
        <dbReference type="ARBA" id="ARBA00023136"/>
    </source>
</evidence>
<evidence type="ECO:0000256" key="1">
    <source>
        <dbReference type="ARBA" id="ARBA00004141"/>
    </source>
</evidence>
<dbReference type="InterPro" id="IPR013525">
    <property type="entry name" value="ABC2_TM"/>
</dbReference>
<evidence type="ECO:0000313" key="11">
    <source>
        <dbReference type="EMBL" id="KAI6650413.1"/>
    </source>
</evidence>
<proteinExistence type="inferred from homology"/>
<evidence type="ECO:0000256" key="7">
    <source>
        <dbReference type="ARBA" id="ARBA00022989"/>
    </source>
</evidence>
<dbReference type="GO" id="GO:0008514">
    <property type="term" value="F:organic anion transmembrane transporter activity"/>
    <property type="evidence" value="ECO:0007669"/>
    <property type="project" value="UniProtKB-ARBA"/>
</dbReference>
<feature type="transmembrane region" description="Helical" evidence="9">
    <location>
        <begin position="506"/>
        <end position="529"/>
    </location>
</feature>
<gene>
    <name evidence="11" type="ORF">LOD99_5850</name>
</gene>
<feature type="transmembrane region" description="Helical" evidence="9">
    <location>
        <begin position="613"/>
        <end position="635"/>
    </location>
</feature>
<sequence length="641" mass="72044">MEGDSICSAKRGNGERGYSSIHKIIQRISYKNISYSVREQGKIFKKKKQILTNVNGKMCTGLNAILGPTGSGKTTLMDILAARKNKRYLQGTVLIDGQPTPKHFKYMTGYVTQDVHLHDMMSIRESIYFSANLRLPSHVSSKEKAIRVQEVIDLLGLTSISESRIGNAYIRGISGGELKLTHIAMELVISHSILFLDEPTTGLDAYTSVELMETLKNISNEGKLVIVTIHQPRYAIYKLFDSITLLSRGQTVYHGHANYAIEYFASLGYICPDRENPTDFFLDTIAKDELEQPKIENLIVKQNLSVIFEQSEMSSILQNSLQASSGISNGNNALESFIQNCHPSSFLWQSYVVGLRSMKRIMRSPTEFILIMITSQIIGLLFGGIYWQLECSLSGLQNRVGCLFLVLMLIITFNLACIETFLESKVIFIHEYTHGYYRVSSYFLSNVIPDLIIKRLMPTLVSNTILYLMTGFKLKSENMAIYLLVITLANINAGALHVFLGCFSNSFSIAAVLSGFIDVLMIIFAGNLINITSLPIWIQWVQYLSIFRLGLSSLLVNELVGLEFCLDYFREITMDKSCFNATYNLGDNVISTIETGEKYLESQGILYAEPFDVWRGIIGLALYAIILMILAYTALRTLKKN</sequence>
<dbReference type="GO" id="GO:0015562">
    <property type="term" value="F:efflux transmembrane transporter activity"/>
    <property type="evidence" value="ECO:0007669"/>
    <property type="project" value="UniProtKB-ARBA"/>
</dbReference>
<dbReference type="PROSITE" id="PS50893">
    <property type="entry name" value="ABC_TRANSPORTER_2"/>
    <property type="match status" value="1"/>
</dbReference>
<dbReference type="Pfam" id="PF00005">
    <property type="entry name" value="ABC_tran"/>
    <property type="match status" value="1"/>
</dbReference>
<feature type="transmembrane region" description="Helical" evidence="9">
    <location>
        <begin position="368"/>
        <end position="389"/>
    </location>
</feature>
<dbReference type="GO" id="GO:0140359">
    <property type="term" value="F:ABC-type transporter activity"/>
    <property type="evidence" value="ECO:0007669"/>
    <property type="project" value="InterPro"/>
</dbReference>
<evidence type="ECO:0000313" key="12">
    <source>
        <dbReference type="Proteomes" id="UP001165289"/>
    </source>
</evidence>
<evidence type="ECO:0000256" key="9">
    <source>
        <dbReference type="SAM" id="Phobius"/>
    </source>
</evidence>
<dbReference type="FunFam" id="3.40.50.300:FF:000622">
    <property type="entry name" value="ATP-binding cassette sub-family G member 2"/>
    <property type="match status" value="1"/>
</dbReference>
<dbReference type="PANTHER" id="PTHR48041:SF116">
    <property type="entry name" value="PROTEIN BROWN"/>
    <property type="match status" value="1"/>
</dbReference>
<feature type="transmembrane region" description="Helical" evidence="9">
    <location>
        <begin position="401"/>
        <end position="422"/>
    </location>
</feature>
<comment type="similarity">
    <text evidence="2">Belongs to the ABC transporter superfamily. ABCG family. Eye pigment precursor importer (TC 3.A.1.204) subfamily.</text>
</comment>
<protein>
    <submittedName>
        <fullName evidence="11">ATP-binding cassette sub-family G member 2 isoform X2</fullName>
    </submittedName>
</protein>